<evidence type="ECO:0000256" key="1">
    <source>
        <dbReference type="SAM" id="SignalP"/>
    </source>
</evidence>
<gene>
    <name evidence="2" type="ORF">ASPCAL13599</name>
</gene>
<feature type="signal peptide" evidence="1">
    <location>
        <begin position="1"/>
        <end position="19"/>
    </location>
</feature>
<evidence type="ECO:0000313" key="2">
    <source>
        <dbReference type="EMBL" id="CEL10480.1"/>
    </source>
</evidence>
<name>A0A0U5GFC6_ASPCI</name>
<dbReference type="EMBL" id="CDMC01000019">
    <property type="protein sequence ID" value="CEL10480.1"/>
    <property type="molecule type" value="Genomic_DNA"/>
</dbReference>
<protein>
    <submittedName>
        <fullName evidence="2">Uncharacterized protein</fullName>
    </submittedName>
</protein>
<accession>A0A0U5GFC6</accession>
<proteinExistence type="predicted"/>
<evidence type="ECO:0000313" key="3">
    <source>
        <dbReference type="Proteomes" id="UP000054771"/>
    </source>
</evidence>
<sequence>MHSIIITIITFFLALSASASPYLPQTTSTPRRSLSCAQVATFNHRLDNILHTRLPAALSNPTVAGVHDELIALQTFLEAYQGLVKSQYSSCSGRRDVSNKEHNLAARQAGNASFICQFLEAIFGDPEDGSSSKGVIAARTAAPVPNAPAVTAMAVGMHMNMLSARQDIGGFIDIIREVLYGFYGCGADEGGGGGGGGGGGRQ</sequence>
<dbReference type="Proteomes" id="UP000054771">
    <property type="component" value="Unassembled WGS sequence"/>
</dbReference>
<organism evidence="2 3">
    <name type="scientific">Aspergillus calidoustus</name>
    <dbReference type="NCBI Taxonomy" id="454130"/>
    <lineage>
        <taxon>Eukaryota</taxon>
        <taxon>Fungi</taxon>
        <taxon>Dikarya</taxon>
        <taxon>Ascomycota</taxon>
        <taxon>Pezizomycotina</taxon>
        <taxon>Eurotiomycetes</taxon>
        <taxon>Eurotiomycetidae</taxon>
        <taxon>Eurotiales</taxon>
        <taxon>Aspergillaceae</taxon>
        <taxon>Aspergillus</taxon>
        <taxon>Aspergillus subgen. Nidulantes</taxon>
    </lineage>
</organism>
<feature type="chain" id="PRO_5006857820" evidence="1">
    <location>
        <begin position="20"/>
        <end position="202"/>
    </location>
</feature>
<dbReference type="AlphaFoldDB" id="A0A0U5GFC6"/>
<keyword evidence="1" id="KW-0732">Signal</keyword>
<keyword evidence="3" id="KW-1185">Reference proteome</keyword>
<reference evidence="3" key="1">
    <citation type="journal article" date="2016" name="Genome Announc.">
        <title>Draft genome sequences of fungus Aspergillus calidoustus.</title>
        <authorList>
            <person name="Horn F."/>
            <person name="Linde J."/>
            <person name="Mattern D.J."/>
            <person name="Walther G."/>
            <person name="Guthke R."/>
            <person name="Scherlach K."/>
            <person name="Martin K."/>
            <person name="Brakhage A.A."/>
            <person name="Petzke L."/>
            <person name="Valiante V."/>
        </authorList>
    </citation>
    <scope>NUCLEOTIDE SEQUENCE [LARGE SCALE GENOMIC DNA]</scope>
    <source>
        <strain evidence="3">SF006504</strain>
    </source>
</reference>
<dbReference type="OrthoDB" id="10373602at2759"/>